<accession>A0A8S0P6B6</accession>
<sequence length="51" mass="5885">DVLFCWPRIPGWMLNDVFSSMIIFFFTTNVIVTQAFRGDGHVVDYEVLGVM</sequence>
<evidence type="ECO:0000256" key="1">
    <source>
        <dbReference type="SAM" id="Phobius"/>
    </source>
</evidence>
<proteinExistence type="predicted"/>
<name>A0A8S0P6B6_OLEEU</name>
<protein>
    <submittedName>
        <fullName evidence="2">Phospholipid-transporting ATPase 8</fullName>
    </submittedName>
</protein>
<evidence type="ECO:0000313" key="3">
    <source>
        <dbReference type="Proteomes" id="UP000594638"/>
    </source>
</evidence>
<comment type="caution">
    <text evidence="2">The sequence shown here is derived from an EMBL/GenBank/DDBJ whole genome shotgun (WGS) entry which is preliminary data.</text>
</comment>
<feature type="non-terminal residue" evidence="2">
    <location>
        <position position="51"/>
    </location>
</feature>
<keyword evidence="1" id="KW-0812">Transmembrane</keyword>
<dbReference type="EMBL" id="CACTIH010000002">
    <property type="protein sequence ID" value="CAA2933480.1"/>
    <property type="molecule type" value="Genomic_DNA"/>
</dbReference>
<keyword evidence="3" id="KW-1185">Reference proteome</keyword>
<dbReference type="Proteomes" id="UP000594638">
    <property type="component" value="Unassembled WGS sequence"/>
</dbReference>
<feature type="transmembrane region" description="Helical" evidence="1">
    <location>
        <begin position="12"/>
        <end position="32"/>
    </location>
</feature>
<reference evidence="2 3" key="1">
    <citation type="submission" date="2019-12" db="EMBL/GenBank/DDBJ databases">
        <authorList>
            <person name="Alioto T."/>
            <person name="Alioto T."/>
            <person name="Gomez Garrido J."/>
        </authorList>
    </citation>
    <scope>NUCLEOTIDE SEQUENCE [LARGE SCALE GENOMIC DNA]</scope>
</reference>
<evidence type="ECO:0000313" key="2">
    <source>
        <dbReference type="EMBL" id="CAA2933480.1"/>
    </source>
</evidence>
<keyword evidence="1" id="KW-0472">Membrane</keyword>
<keyword evidence="1" id="KW-1133">Transmembrane helix</keyword>
<dbReference type="AlphaFoldDB" id="A0A8S0P6B6"/>
<organism evidence="2 3">
    <name type="scientific">Olea europaea subsp. europaea</name>
    <dbReference type="NCBI Taxonomy" id="158383"/>
    <lineage>
        <taxon>Eukaryota</taxon>
        <taxon>Viridiplantae</taxon>
        <taxon>Streptophyta</taxon>
        <taxon>Embryophyta</taxon>
        <taxon>Tracheophyta</taxon>
        <taxon>Spermatophyta</taxon>
        <taxon>Magnoliopsida</taxon>
        <taxon>eudicotyledons</taxon>
        <taxon>Gunneridae</taxon>
        <taxon>Pentapetalae</taxon>
        <taxon>asterids</taxon>
        <taxon>lamiids</taxon>
        <taxon>Lamiales</taxon>
        <taxon>Oleaceae</taxon>
        <taxon>Oleeae</taxon>
        <taxon>Olea</taxon>
    </lineage>
</organism>
<feature type="non-terminal residue" evidence="2">
    <location>
        <position position="1"/>
    </location>
</feature>
<gene>
    <name evidence="2" type="ORF">OLEA9_A060713</name>
</gene>
<dbReference type="Gramene" id="OE9A060713T1">
    <property type="protein sequence ID" value="OE9A060713C1"/>
    <property type="gene ID" value="OE9A060713"/>
</dbReference>